<dbReference type="InterPro" id="IPR018450">
    <property type="entry name" value="Romo1/Mgr2"/>
</dbReference>
<dbReference type="GO" id="GO:0030150">
    <property type="term" value="P:protein import into mitochondrial matrix"/>
    <property type="evidence" value="ECO:0007669"/>
    <property type="project" value="TreeGrafter"/>
</dbReference>
<evidence type="ECO:0000256" key="1">
    <source>
        <dbReference type="ARBA" id="ARBA00004370"/>
    </source>
</evidence>
<comment type="similarity">
    <text evidence="2">Belongs to the MGR2 family.</text>
</comment>
<dbReference type="EMBL" id="JADGJW010000137">
    <property type="protein sequence ID" value="KAJ3223258.1"/>
    <property type="molecule type" value="Genomic_DNA"/>
</dbReference>
<keyword evidence="7" id="KW-1185">Reference proteome</keyword>
<dbReference type="Proteomes" id="UP001211065">
    <property type="component" value="Unassembled WGS sequence"/>
</dbReference>
<accession>A0AAD5U6S1</accession>
<dbReference type="GO" id="GO:0005744">
    <property type="term" value="C:TIM23 mitochondrial import inner membrane translocase complex"/>
    <property type="evidence" value="ECO:0007669"/>
    <property type="project" value="TreeGrafter"/>
</dbReference>
<protein>
    <submittedName>
        <fullName evidence="6">Subunit of TIM23 translocase complex</fullName>
    </submittedName>
</protein>
<dbReference type="Pfam" id="PF10247">
    <property type="entry name" value="Romo1"/>
    <property type="match status" value="1"/>
</dbReference>
<dbReference type="GO" id="GO:0045039">
    <property type="term" value="P:protein insertion into mitochondrial inner membrane"/>
    <property type="evidence" value="ECO:0007669"/>
    <property type="project" value="TreeGrafter"/>
</dbReference>
<evidence type="ECO:0000256" key="3">
    <source>
        <dbReference type="ARBA" id="ARBA00022692"/>
    </source>
</evidence>
<gene>
    <name evidence="6" type="primary">MGR2</name>
    <name evidence="6" type="ORF">HK099_001349</name>
</gene>
<organism evidence="6 7">
    <name type="scientific">Clydaea vesicula</name>
    <dbReference type="NCBI Taxonomy" id="447962"/>
    <lineage>
        <taxon>Eukaryota</taxon>
        <taxon>Fungi</taxon>
        <taxon>Fungi incertae sedis</taxon>
        <taxon>Chytridiomycota</taxon>
        <taxon>Chytridiomycota incertae sedis</taxon>
        <taxon>Chytridiomycetes</taxon>
        <taxon>Lobulomycetales</taxon>
        <taxon>Lobulomycetaceae</taxon>
        <taxon>Clydaea</taxon>
    </lineage>
</organism>
<keyword evidence="5" id="KW-0472">Membrane</keyword>
<proteinExistence type="inferred from homology"/>
<evidence type="ECO:0000256" key="2">
    <source>
        <dbReference type="ARBA" id="ARBA00007839"/>
    </source>
</evidence>
<evidence type="ECO:0000313" key="6">
    <source>
        <dbReference type="EMBL" id="KAJ3223258.1"/>
    </source>
</evidence>
<evidence type="ECO:0000256" key="5">
    <source>
        <dbReference type="ARBA" id="ARBA00023136"/>
    </source>
</evidence>
<dbReference type="SMART" id="SM01378">
    <property type="entry name" value="Romo1"/>
    <property type="match status" value="1"/>
</dbReference>
<comment type="subcellular location">
    <subcellularLocation>
        <location evidence="1">Membrane</location>
    </subcellularLocation>
</comment>
<reference evidence="6" key="1">
    <citation type="submission" date="2020-05" db="EMBL/GenBank/DDBJ databases">
        <title>Phylogenomic resolution of chytrid fungi.</title>
        <authorList>
            <person name="Stajich J.E."/>
            <person name="Amses K."/>
            <person name="Simmons R."/>
            <person name="Seto K."/>
            <person name="Myers J."/>
            <person name="Bonds A."/>
            <person name="Quandt C.A."/>
            <person name="Barry K."/>
            <person name="Liu P."/>
            <person name="Grigoriev I."/>
            <person name="Longcore J.E."/>
            <person name="James T.Y."/>
        </authorList>
    </citation>
    <scope>NUCLEOTIDE SEQUENCE</scope>
    <source>
        <strain evidence="6">JEL0476</strain>
    </source>
</reference>
<dbReference type="PANTHER" id="PTHR28525:SF1">
    <property type="entry name" value="REACTIVE OXYGEN SPECIES MODULATOR 1"/>
    <property type="match status" value="1"/>
</dbReference>
<keyword evidence="3" id="KW-0812">Transmembrane</keyword>
<dbReference type="AlphaFoldDB" id="A0AAD5U6S1"/>
<comment type="caution">
    <text evidence="6">The sequence shown here is derived from an EMBL/GenBank/DDBJ whole genome shotgun (WGS) entry which is preliminary data.</text>
</comment>
<sequence length="86" mass="9352">MGAFMGATVGLTMGLLLGTYSVLRYGPGHRGYLATVGQTMLMSGASFSFFLSIGSCLRNEGEVPEVSKNSGRKLLYLEQRKYSKYV</sequence>
<evidence type="ECO:0000313" key="7">
    <source>
        <dbReference type="Proteomes" id="UP001211065"/>
    </source>
</evidence>
<dbReference type="PANTHER" id="PTHR28525">
    <property type="entry name" value="REACTIVE OXYGEN SPECIES MODULATOR 1"/>
    <property type="match status" value="1"/>
</dbReference>
<keyword evidence="4" id="KW-1133">Transmembrane helix</keyword>
<name>A0AAD5U6S1_9FUNG</name>
<evidence type="ECO:0000256" key="4">
    <source>
        <dbReference type="ARBA" id="ARBA00022989"/>
    </source>
</evidence>